<comment type="caution">
    <text evidence="1">The sequence shown here is derived from an EMBL/GenBank/DDBJ whole genome shotgun (WGS) entry which is preliminary data.</text>
</comment>
<protein>
    <submittedName>
        <fullName evidence="1">CvpA family protein</fullName>
    </submittedName>
</protein>
<dbReference type="EMBL" id="JAABFR010000485">
    <property type="protein sequence ID" value="MBD4335916.1"/>
    <property type="molecule type" value="Genomic_DNA"/>
</dbReference>
<evidence type="ECO:0000313" key="2">
    <source>
        <dbReference type="Proteomes" id="UP000653002"/>
    </source>
</evidence>
<dbReference type="AlphaFoldDB" id="A0A8I0GYE2"/>
<proteinExistence type="predicted"/>
<sequence length="70" mass="7830">MLDADSAKQLGRRAMGSISQNSNLVSQFEVSDYYTQINYQGNPVRVSPLEYGNVIKWFNNRSAGLPGYIV</sequence>
<dbReference type="Proteomes" id="UP000653002">
    <property type="component" value="Unassembled WGS sequence"/>
</dbReference>
<organism evidence="1 2">
    <name type="scientific">Xanthomonas citri pv. citri</name>
    <dbReference type="NCBI Taxonomy" id="611301"/>
    <lineage>
        <taxon>Bacteria</taxon>
        <taxon>Pseudomonadati</taxon>
        <taxon>Pseudomonadota</taxon>
        <taxon>Gammaproteobacteria</taxon>
        <taxon>Lysobacterales</taxon>
        <taxon>Lysobacteraceae</taxon>
        <taxon>Xanthomonas</taxon>
    </lineage>
</organism>
<gene>
    <name evidence="1" type="ORF">GUH15_07570</name>
</gene>
<reference evidence="1" key="1">
    <citation type="submission" date="2020-01" db="EMBL/GenBank/DDBJ databases">
        <authorList>
            <person name="Richard D."/>
        </authorList>
    </citation>
    <scope>NUCLEOTIDE SEQUENCE</scope>
    <source>
        <strain evidence="1">JP541</strain>
    </source>
</reference>
<evidence type="ECO:0000313" key="1">
    <source>
        <dbReference type="EMBL" id="MBD4335916.1"/>
    </source>
</evidence>
<name>A0A8I0GYE2_XANCI</name>
<feature type="non-terminal residue" evidence="1">
    <location>
        <position position="70"/>
    </location>
</feature>
<accession>A0A8I0GYE2</accession>